<proteinExistence type="predicted"/>
<evidence type="ECO:0008006" key="4">
    <source>
        <dbReference type="Google" id="ProtNLM"/>
    </source>
</evidence>
<gene>
    <name evidence="2" type="ORF">JD276_06085</name>
</gene>
<evidence type="ECO:0000256" key="1">
    <source>
        <dbReference type="SAM" id="MobiDB-lite"/>
    </source>
</evidence>
<sequence length="70" mass="7910">MSRMWEENEELGADDELAVTEHRDDAGPEPDPEELREETTEEDGRHVLDEFGEDVSSSPAQRGHDVEDEG</sequence>
<feature type="region of interest" description="Disordered" evidence="1">
    <location>
        <begin position="1"/>
        <end position="70"/>
    </location>
</feature>
<organism evidence="2 3">
    <name type="scientific">Leucobacter chromiisoli</name>
    <dbReference type="NCBI Taxonomy" id="2796471"/>
    <lineage>
        <taxon>Bacteria</taxon>
        <taxon>Bacillati</taxon>
        <taxon>Actinomycetota</taxon>
        <taxon>Actinomycetes</taxon>
        <taxon>Micrococcales</taxon>
        <taxon>Microbacteriaceae</taxon>
        <taxon>Leucobacter</taxon>
    </lineage>
</organism>
<keyword evidence="3" id="KW-1185">Reference proteome</keyword>
<dbReference type="EMBL" id="JAEHOH010000007">
    <property type="protein sequence ID" value="MBK0418602.1"/>
    <property type="molecule type" value="Genomic_DNA"/>
</dbReference>
<name>A0A934Q856_9MICO</name>
<accession>A0A934Q856</accession>
<protein>
    <recommendedName>
        <fullName evidence="4">DUF5709 domain-containing protein</fullName>
    </recommendedName>
</protein>
<evidence type="ECO:0000313" key="2">
    <source>
        <dbReference type="EMBL" id="MBK0418602.1"/>
    </source>
</evidence>
<reference evidence="2" key="1">
    <citation type="submission" date="2020-12" db="EMBL/GenBank/DDBJ databases">
        <title>Leucobacter sp. CAS1, isolated from Chromium sludge.</title>
        <authorList>
            <person name="Xu Z."/>
        </authorList>
    </citation>
    <scope>NUCLEOTIDE SEQUENCE</scope>
    <source>
        <strain evidence="2">CSA1</strain>
    </source>
</reference>
<comment type="caution">
    <text evidence="2">The sequence shown here is derived from an EMBL/GenBank/DDBJ whole genome shotgun (WGS) entry which is preliminary data.</text>
</comment>
<feature type="compositionally biased region" description="Acidic residues" evidence="1">
    <location>
        <begin position="7"/>
        <end position="18"/>
    </location>
</feature>
<dbReference type="AlphaFoldDB" id="A0A934Q856"/>
<dbReference type="RefSeq" id="WP_200114776.1">
    <property type="nucleotide sequence ID" value="NZ_JAEHOH010000007.1"/>
</dbReference>
<evidence type="ECO:0000313" key="3">
    <source>
        <dbReference type="Proteomes" id="UP000608530"/>
    </source>
</evidence>
<feature type="compositionally biased region" description="Acidic residues" evidence="1">
    <location>
        <begin position="27"/>
        <end position="41"/>
    </location>
</feature>
<dbReference type="Proteomes" id="UP000608530">
    <property type="component" value="Unassembled WGS sequence"/>
</dbReference>